<reference evidence="1 2" key="1">
    <citation type="journal article" date="2022" name="Allergy">
        <title>Genome assembly and annotation of Periplaneta americana reveal a comprehensive cockroach allergen profile.</title>
        <authorList>
            <person name="Wang L."/>
            <person name="Xiong Q."/>
            <person name="Saelim N."/>
            <person name="Wang L."/>
            <person name="Nong W."/>
            <person name="Wan A.T."/>
            <person name="Shi M."/>
            <person name="Liu X."/>
            <person name="Cao Q."/>
            <person name="Hui J.H.L."/>
            <person name="Sookrung N."/>
            <person name="Leung T.F."/>
            <person name="Tungtrongchitr A."/>
            <person name="Tsui S.K.W."/>
        </authorList>
    </citation>
    <scope>NUCLEOTIDE SEQUENCE [LARGE SCALE GENOMIC DNA]</scope>
    <source>
        <strain evidence="1">PWHHKU_190912</strain>
    </source>
</reference>
<keyword evidence="2" id="KW-1185">Reference proteome</keyword>
<evidence type="ECO:0000313" key="1">
    <source>
        <dbReference type="EMBL" id="KAJ4438096.1"/>
    </source>
</evidence>
<organism evidence="1 2">
    <name type="scientific">Periplaneta americana</name>
    <name type="common">American cockroach</name>
    <name type="synonym">Blatta americana</name>
    <dbReference type="NCBI Taxonomy" id="6978"/>
    <lineage>
        <taxon>Eukaryota</taxon>
        <taxon>Metazoa</taxon>
        <taxon>Ecdysozoa</taxon>
        <taxon>Arthropoda</taxon>
        <taxon>Hexapoda</taxon>
        <taxon>Insecta</taxon>
        <taxon>Pterygota</taxon>
        <taxon>Neoptera</taxon>
        <taxon>Polyneoptera</taxon>
        <taxon>Dictyoptera</taxon>
        <taxon>Blattodea</taxon>
        <taxon>Blattoidea</taxon>
        <taxon>Blattidae</taxon>
        <taxon>Blattinae</taxon>
        <taxon>Periplaneta</taxon>
    </lineage>
</organism>
<dbReference type="EMBL" id="JAJSOF020000019">
    <property type="protein sequence ID" value="KAJ4438096.1"/>
    <property type="molecule type" value="Genomic_DNA"/>
</dbReference>
<protein>
    <submittedName>
        <fullName evidence="1">Uncharacterized protein</fullName>
    </submittedName>
</protein>
<comment type="caution">
    <text evidence="1">The sequence shown here is derived from an EMBL/GenBank/DDBJ whole genome shotgun (WGS) entry which is preliminary data.</text>
</comment>
<proteinExistence type="predicted"/>
<gene>
    <name evidence="1" type="ORF">ANN_14035</name>
</gene>
<name>A0ABQ8SWE3_PERAM</name>
<evidence type="ECO:0000313" key="2">
    <source>
        <dbReference type="Proteomes" id="UP001148838"/>
    </source>
</evidence>
<dbReference type="Proteomes" id="UP001148838">
    <property type="component" value="Unassembled WGS sequence"/>
</dbReference>
<accession>A0ABQ8SWE3</accession>
<sequence>MVGLCEGGNEPAGSLKAIYQSTNSGVRMNLEMDTESRHVLETERVVIKDEAIESIFLSEIKTELEDYYEYERDGEPEYNPDAGENLIPCKLEIDDSEISVSGDHRMPDVRDFLDTNGSVVSGMMIKSTSVE</sequence>